<comment type="function">
    <text evidence="4">Has an important function as a repair enzyme for proteins that have been inactivated by oxidation. Catalyzes the reversible oxidation-reduction of methionine sulfoxide in proteins to methionine.</text>
</comment>
<dbReference type="EC" id="1.8.4.11" evidence="4"/>
<organism evidence="6 7">
    <name type="scientific">Pollutimonas thiosulfatoxidans</name>
    <dbReference type="NCBI Taxonomy" id="2028345"/>
    <lineage>
        <taxon>Bacteria</taxon>
        <taxon>Pseudomonadati</taxon>
        <taxon>Pseudomonadota</taxon>
        <taxon>Betaproteobacteria</taxon>
        <taxon>Burkholderiales</taxon>
        <taxon>Alcaligenaceae</taxon>
        <taxon>Pollutimonas</taxon>
    </lineage>
</organism>
<dbReference type="Proteomes" id="UP000283474">
    <property type="component" value="Chromosome"/>
</dbReference>
<dbReference type="Gene3D" id="3.30.1060.10">
    <property type="entry name" value="Peptide methionine sulphoxide reductase MsrA"/>
    <property type="match status" value="1"/>
</dbReference>
<dbReference type="Pfam" id="PF01625">
    <property type="entry name" value="PMSR"/>
    <property type="match status" value="1"/>
</dbReference>
<dbReference type="KEGG" id="pus:CKA81_09835"/>
<keyword evidence="1 4" id="KW-0560">Oxidoreductase</keyword>
<gene>
    <name evidence="4 6" type="primary">msrA</name>
    <name evidence="6" type="ORF">CKA81_09835</name>
</gene>
<comment type="catalytic activity">
    <reaction evidence="3 4">
        <text>[thioredoxin]-disulfide + L-methionine + H2O = L-methionine (S)-S-oxide + [thioredoxin]-dithiol</text>
        <dbReference type="Rhea" id="RHEA:19993"/>
        <dbReference type="Rhea" id="RHEA-COMP:10698"/>
        <dbReference type="Rhea" id="RHEA-COMP:10700"/>
        <dbReference type="ChEBI" id="CHEBI:15377"/>
        <dbReference type="ChEBI" id="CHEBI:29950"/>
        <dbReference type="ChEBI" id="CHEBI:50058"/>
        <dbReference type="ChEBI" id="CHEBI:57844"/>
        <dbReference type="ChEBI" id="CHEBI:58772"/>
        <dbReference type="EC" id="1.8.4.11"/>
    </reaction>
</comment>
<sequence length="175" mass="19445">MNEIAVLGGGCFWCTESVFLSVRGVSEVTSGYSGGHVENPSYEQVCAKNTGHIEVVRVVFDPAVIDYEAILEIFFGTHDPTTLDRQGGDVGPQYASAIFCQSAEQKAIAEKVIAGVEAELGEKVVTKVLDAERFWPAEQYHHDYYTRNPNQGYCQVVISPKLSKFRQRFAQYLRA</sequence>
<evidence type="ECO:0000256" key="4">
    <source>
        <dbReference type="HAMAP-Rule" id="MF_01401"/>
    </source>
</evidence>
<dbReference type="PANTHER" id="PTHR43774:SF1">
    <property type="entry name" value="PEPTIDE METHIONINE SULFOXIDE REDUCTASE MSRA 2"/>
    <property type="match status" value="1"/>
</dbReference>
<dbReference type="RefSeq" id="WP_128355096.1">
    <property type="nucleotide sequence ID" value="NZ_CP022987.1"/>
</dbReference>
<dbReference type="InterPro" id="IPR002569">
    <property type="entry name" value="Met_Sox_Rdtase_MsrA_dom"/>
</dbReference>
<dbReference type="SUPFAM" id="SSF55068">
    <property type="entry name" value="Peptide methionine sulfoxide reductase"/>
    <property type="match status" value="1"/>
</dbReference>
<evidence type="ECO:0000313" key="7">
    <source>
        <dbReference type="Proteomes" id="UP000283474"/>
    </source>
</evidence>
<dbReference type="GO" id="GO:0008113">
    <property type="term" value="F:peptide-methionine (S)-S-oxide reductase activity"/>
    <property type="evidence" value="ECO:0007669"/>
    <property type="project" value="UniProtKB-UniRule"/>
</dbReference>
<dbReference type="HAMAP" id="MF_01401">
    <property type="entry name" value="MsrA"/>
    <property type="match status" value="1"/>
</dbReference>
<dbReference type="NCBIfam" id="TIGR00401">
    <property type="entry name" value="msrA"/>
    <property type="match status" value="1"/>
</dbReference>
<feature type="domain" description="Peptide methionine sulphoxide reductase MsrA" evidence="5">
    <location>
        <begin position="5"/>
        <end position="155"/>
    </location>
</feature>
<dbReference type="InterPro" id="IPR036509">
    <property type="entry name" value="Met_Sox_Rdtase_MsrA_sf"/>
</dbReference>
<comment type="similarity">
    <text evidence="4">Belongs to the MsrA Met sulfoxide reductase family.</text>
</comment>
<proteinExistence type="inferred from homology"/>
<protein>
    <recommendedName>
        <fullName evidence="4">Peptide methionine sulfoxide reductase MsrA</fullName>
        <shortName evidence="4">Protein-methionine-S-oxide reductase</shortName>
        <ecNumber evidence="4">1.8.4.11</ecNumber>
    </recommendedName>
    <alternativeName>
        <fullName evidence="4">Peptide-methionine (S)-S-oxide reductase</fullName>
        <shortName evidence="4">Peptide Met(O) reductase</shortName>
    </alternativeName>
</protein>
<evidence type="ECO:0000313" key="6">
    <source>
        <dbReference type="EMBL" id="QAA94096.1"/>
    </source>
</evidence>
<evidence type="ECO:0000259" key="5">
    <source>
        <dbReference type="Pfam" id="PF01625"/>
    </source>
</evidence>
<accession>A0A410GCQ6</accession>
<dbReference type="PANTHER" id="PTHR43774">
    <property type="entry name" value="PEPTIDE METHIONINE SULFOXIDE REDUCTASE"/>
    <property type="match status" value="1"/>
</dbReference>
<dbReference type="OrthoDB" id="4174719at2"/>
<name>A0A410GCQ6_9BURK</name>
<feature type="active site" evidence="4">
    <location>
        <position position="11"/>
    </location>
</feature>
<dbReference type="GO" id="GO:0033744">
    <property type="term" value="F:L-methionine:thioredoxin-disulfide S-oxidoreductase activity"/>
    <property type="evidence" value="ECO:0007669"/>
    <property type="project" value="RHEA"/>
</dbReference>
<keyword evidence="7" id="KW-1185">Reference proteome</keyword>
<evidence type="ECO:0000256" key="1">
    <source>
        <dbReference type="ARBA" id="ARBA00023002"/>
    </source>
</evidence>
<evidence type="ECO:0000256" key="2">
    <source>
        <dbReference type="ARBA" id="ARBA00047806"/>
    </source>
</evidence>
<dbReference type="AlphaFoldDB" id="A0A410GCQ6"/>
<dbReference type="EMBL" id="CP022987">
    <property type="protein sequence ID" value="QAA94096.1"/>
    <property type="molecule type" value="Genomic_DNA"/>
</dbReference>
<comment type="catalytic activity">
    <reaction evidence="2 4">
        <text>L-methionyl-[protein] + [thioredoxin]-disulfide + H2O = L-methionyl-(S)-S-oxide-[protein] + [thioredoxin]-dithiol</text>
        <dbReference type="Rhea" id="RHEA:14217"/>
        <dbReference type="Rhea" id="RHEA-COMP:10698"/>
        <dbReference type="Rhea" id="RHEA-COMP:10700"/>
        <dbReference type="Rhea" id="RHEA-COMP:12313"/>
        <dbReference type="Rhea" id="RHEA-COMP:12315"/>
        <dbReference type="ChEBI" id="CHEBI:15377"/>
        <dbReference type="ChEBI" id="CHEBI:16044"/>
        <dbReference type="ChEBI" id="CHEBI:29950"/>
        <dbReference type="ChEBI" id="CHEBI:44120"/>
        <dbReference type="ChEBI" id="CHEBI:50058"/>
        <dbReference type="EC" id="1.8.4.11"/>
    </reaction>
</comment>
<reference evidence="6 7" key="1">
    <citation type="submission" date="2017-08" db="EMBL/GenBank/DDBJ databases">
        <authorList>
            <person name="Park S.-J."/>
            <person name="Kim H."/>
        </authorList>
    </citation>
    <scope>NUCLEOTIDE SEQUENCE [LARGE SCALE GENOMIC DNA]</scope>
    <source>
        <strain evidence="7">ye3</strain>
    </source>
</reference>
<evidence type="ECO:0000256" key="3">
    <source>
        <dbReference type="ARBA" id="ARBA00048782"/>
    </source>
</evidence>